<evidence type="ECO:0000256" key="6">
    <source>
        <dbReference type="ARBA" id="ARBA00022842"/>
    </source>
</evidence>
<dbReference type="GO" id="GO:0046040">
    <property type="term" value="P:IMP metabolic process"/>
    <property type="evidence" value="ECO:0007669"/>
    <property type="project" value="TreeGrafter"/>
</dbReference>
<comment type="subunit">
    <text evidence="1 8">Homodimer.</text>
</comment>
<dbReference type="NCBIfam" id="TIGR00184">
    <property type="entry name" value="purA"/>
    <property type="match status" value="1"/>
</dbReference>
<dbReference type="InterPro" id="IPR042111">
    <property type="entry name" value="Adenylosuccinate_synth_dom3"/>
</dbReference>
<feature type="binding site" description="in other chain" evidence="8">
    <location>
        <begin position="38"/>
        <end position="41"/>
    </location>
    <ligand>
        <name>IMP</name>
        <dbReference type="ChEBI" id="CHEBI:58053"/>
        <note>ligand shared between dimeric partners</note>
    </ligand>
</feature>
<feature type="active site" description="Proton acceptor" evidence="8">
    <location>
        <position position="13"/>
    </location>
</feature>
<feature type="binding site" evidence="8">
    <location>
        <position position="142"/>
    </location>
    <ligand>
        <name>IMP</name>
        <dbReference type="ChEBI" id="CHEBI:58053"/>
        <note>ligand shared between dimeric partners</note>
    </ligand>
</feature>
<feature type="binding site" description="in other chain" evidence="8">
    <location>
        <position position="223"/>
    </location>
    <ligand>
        <name>IMP</name>
        <dbReference type="ChEBI" id="CHEBI:58053"/>
        <note>ligand shared between dimeric partners</note>
    </ligand>
</feature>
<evidence type="ECO:0000256" key="1">
    <source>
        <dbReference type="ARBA" id="ARBA00011738"/>
    </source>
</evidence>
<dbReference type="EC" id="6.3.4.4" evidence="8 10"/>
<dbReference type="InterPro" id="IPR001114">
    <property type="entry name" value="Adenylosuccinate_synthetase"/>
</dbReference>
<evidence type="ECO:0000256" key="8">
    <source>
        <dbReference type="HAMAP-Rule" id="MF_00011"/>
    </source>
</evidence>
<dbReference type="InterPro" id="IPR042110">
    <property type="entry name" value="Adenylosuccinate_synth_dom2"/>
</dbReference>
<comment type="subcellular location">
    <subcellularLocation>
        <location evidence="8">Cytoplasm</location>
    </subcellularLocation>
</comment>
<feature type="binding site" evidence="8">
    <location>
        <position position="40"/>
    </location>
    <ligand>
        <name>Mg(2+)</name>
        <dbReference type="ChEBI" id="CHEBI:18420"/>
    </ligand>
</feature>
<feature type="binding site" evidence="8">
    <location>
        <begin position="330"/>
        <end position="332"/>
    </location>
    <ligand>
        <name>GTP</name>
        <dbReference type="ChEBI" id="CHEBI:37565"/>
    </ligand>
</feature>
<dbReference type="UniPathway" id="UPA00075">
    <property type="reaction ID" value="UER00335"/>
</dbReference>
<feature type="binding site" evidence="8">
    <location>
        <begin position="12"/>
        <end position="18"/>
    </location>
    <ligand>
        <name>GTP</name>
        <dbReference type="ChEBI" id="CHEBI:37565"/>
    </ligand>
</feature>
<dbReference type="STRING" id="1503.CLPU_23c00290"/>
<dbReference type="PANTHER" id="PTHR11846">
    <property type="entry name" value="ADENYLOSUCCINATE SYNTHETASE"/>
    <property type="match status" value="1"/>
</dbReference>
<proteinExistence type="inferred from homology"/>
<evidence type="ECO:0000256" key="9">
    <source>
        <dbReference type="PROSITE-ProRule" id="PRU10134"/>
    </source>
</evidence>
<dbReference type="Gene3D" id="3.40.440.10">
    <property type="entry name" value="Adenylosuccinate Synthetase, subunit A, domain 1"/>
    <property type="match status" value="1"/>
</dbReference>
<feature type="binding site" evidence="8">
    <location>
        <begin position="40"/>
        <end position="42"/>
    </location>
    <ligand>
        <name>GTP</name>
        <dbReference type="ChEBI" id="CHEBI:37565"/>
    </ligand>
</feature>
<name>A0A0L0W6N6_GOTPU</name>
<dbReference type="GO" id="GO:0004019">
    <property type="term" value="F:adenylosuccinate synthase activity"/>
    <property type="evidence" value="ECO:0007669"/>
    <property type="project" value="UniProtKB-UniRule"/>
</dbReference>
<dbReference type="InterPro" id="IPR018220">
    <property type="entry name" value="Adenylosuccin_syn_GTP-bd"/>
</dbReference>
<evidence type="ECO:0000256" key="10">
    <source>
        <dbReference type="RuleBase" id="RU000520"/>
    </source>
</evidence>
<dbReference type="PROSITE" id="PS01266">
    <property type="entry name" value="ADENYLOSUCCIN_SYN_1"/>
    <property type="match status" value="1"/>
</dbReference>
<dbReference type="SMART" id="SM00788">
    <property type="entry name" value="Adenylsucc_synt"/>
    <property type="match status" value="1"/>
</dbReference>
<comment type="catalytic activity">
    <reaction evidence="8 10">
        <text>IMP + L-aspartate + GTP = N(6)-(1,2-dicarboxyethyl)-AMP + GDP + phosphate + 2 H(+)</text>
        <dbReference type="Rhea" id="RHEA:15753"/>
        <dbReference type="ChEBI" id="CHEBI:15378"/>
        <dbReference type="ChEBI" id="CHEBI:29991"/>
        <dbReference type="ChEBI" id="CHEBI:37565"/>
        <dbReference type="ChEBI" id="CHEBI:43474"/>
        <dbReference type="ChEBI" id="CHEBI:57567"/>
        <dbReference type="ChEBI" id="CHEBI:58053"/>
        <dbReference type="ChEBI" id="CHEBI:58189"/>
        <dbReference type="EC" id="6.3.4.4"/>
    </reaction>
</comment>
<evidence type="ECO:0000256" key="4">
    <source>
        <dbReference type="ARBA" id="ARBA00022741"/>
    </source>
</evidence>
<dbReference type="InterPro" id="IPR042109">
    <property type="entry name" value="Adenylosuccinate_synth_dom1"/>
</dbReference>
<feature type="binding site" evidence="8">
    <location>
        <begin position="413"/>
        <end position="415"/>
    </location>
    <ligand>
        <name>GTP</name>
        <dbReference type="ChEBI" id="CHEBI:37565"/>
    </ligand>
</feature>
<dbReference type="NCBIfam" id="NF002223">
    <property type="entry name" value="PRK01117.1"/>
    <property type="match status" value="1"/>
</dbReference>
<dbReference type="InterPro" id="IPR033128">
    <property type="entry name" value="Adenylosuccin_syn_Lys_AS"/>
</dbReference>
<dbReference type="PANTHER" id="PTHR11846:SF0">
    <property type="entry name" value="ADENYLOSUCCINATE SYNTHETASE"/>
    <property type="match status" value="1"/>
</dbReference>
<dbReference type="PATRIC" id="fig|1503.3.peg.1401"/>
<dbReference type="SUPFAM" id="SSF52540">
    <property type="entry name" value="P-loop containing nucleoside triphosphate hydrolases"/>
    <property type="match status" value="1"/>
</dbReference>
<feature type="binding site" evidence="8">
    <location>
        <position position="13"/>
    </location>
    <ligand>
        <name>Mg(2+)</name>
        <dbReference type="ChEBI" id="CHEBI:18420"/>
    </ligand>
</feature>
<accession>A0A0L0W6N6</accession>
<comment type="cofactor">
    <cofactor evidence="8">
        <name>Mg(2+)</name>
        <dbReference type="ChEBI" id="CHEBI:18420"/>
    </cofactor>
    <text evidence="8">Binds 1 Mg(2+) ion per subunit.</text>
</comment>
<dbReference type="FunFam" id="1.10.300.10:FF:000001">
    <property type="entry name" value="Adenylosuccinate synthetase"/>
    <property type="match status" value="1"/>
</dbReference>
<protein>
    <recommendedName>
        <fullName evidence="8 10">Adenylosuccinate synthetase</fullName>
        <shortName evidence="8">AMPSase</shortName>
        <shortName evidence="8">AdSS</shortName>
        <ecNumber evidence="8 10">6.3.4.4</ecNumber>
    </recommendedName>
    <alternativeName>
        <fullName evidence="8">IMP--aspartate ligase</fullName>
    </alternativeName>
</protein>
<gene>
    <name evidence="8 11" type="primary">purA</name>
    <name evidence="11" type="ORF">CLPU_23c00290</name>
</gene>
<dbReference type="Gene3D" id="3.90.170.10">
    <property type="entry name" value="Adenylosuccinate Synthetase, subunit A, domain 3"/>
    <property type="match status" value="1"/>
</dbReference>
<evidence type="ECO:0000313" key="12">
    <source>
        <dbReference type="Proteomes" id="UP000037267"/>
    </source>
</evidence>
<comment type="similarity">
    <text evidence="8 10">Belongs to the adenylosuccinate synthetase family.</text>
</comment>
<feature type="active site" description="Proton donor" evidence="8">
    <location>
        <position position="41"/>
    </location>
</feature>
<dbReference type="Gene3D" id="1.10.300.10">
    <property type="entry name" value="Adenylosuccinate Synthetase, subunit A, domain 2"/>
    <property type="match status" value="1"/>
</dbReference>
<evidence type="ECO:0000256" key="5">
    <source>
        <dbReference type="ARBA" id="ARBA00022755"/>
    </source>
</evidence>
<feature type="binding site" description="in other chain" evidence="8">
    <location>
        <position position="238"/>
    </location>
    <ligand>
        <name>IMP</name>
        <dbReference type="ChEBI" id="CHEBI:58053"/>
        <note>ligand shared between dimeric partners</note>
    </ligand>
</feature>
<feature type="active site" evidence="9">
    <location>
        <position position="139"/>
    </location>
</feature>
<dbReference type="FunFam" id="3.90.170.10:FF:000001">
    <property type="entry name" value="Adenylosuccinate synthetase"/>
    <property type="match status" value="1"/>
</dbReference>
<dbReference type="GO" id="GO:0000287">
    <property type="term" value="F:magnesium ion binding"/>
    <property type="evidence" value="ECO:0007669"/>
    <property type="project" value="UniProtKB-UniRule"/>
</dbReference>
<evidence type="ECO:0000256" key="7">
    <source>
        <dbReference type="ARBA" id="ARBA00023134"/>
    </source>
</evidence>
<keyword evidence="8" id="KW-0963">Cytoplasm</keyword>
<feature type="binding site" evidence="8">
    <location>
        <begin position="298"/>
        <end position="304"/>
    </location>
    <ligand>
        <name>substrate</name>
    </ligand>
</feature>
<keyword evidence="2 8" id="KW-0436">Ligase</keyword>
<dbReference type="GO" id="GO:0005737">
    <property type="term" value="C:cytoplasm"/>
    <property type="evidence" value="ECO:0007669"/>
    <property type="project" value="UniProtKB-SubCell"/>
</dbReference>
<sequence length="428" mass="48141">MSSLVVLGAQWGDEGKGKITDYLAEKAELIVRYQGGNNAGHTVKVENNEYKLHLIPSGIFYEDKLCIIGNGVVVNPKALIEEIKYLKEKGISTHNLRISDRSHIIFPYHLKLDELEEQRKGIKKIGTTVKGIGPCYRDKVDRIGLRMCDIFYKEVLEEVLRKNIKEKNEIIVKLYNAEPLNENEVVNEYMEYLEELKKYIVDTSVIIDNAIKEGKKVLFEGAQGTLLDLDFGTYPYLTSSHPISGGVPIGAGVSPFALKRALGVVKAYTTRVGKGPFPTELFDETGDTIRDKGHEYGTTTGRARRCGWLDVVMLKYAVRINGLTDLAVTRLDTLGGFEKIKICKGYELEGNLIKDFPASLETLAKCVPIYEELDGWNEEEMKGVKSFESLPENAKKYIERLEELLDVKVSIVSIGPKRDETIIRNEVL</sequence>
<feature type="binding site" description="in other chain" evidence="8">
    <location>
        <begin position="13"/>
        <end position="16"/>
    </location>
    <ligand>
        <name>IMP</name>
        <dbReference type="ChEBI" id="CHEBI:58053"/>
        <note>ligand shared between dimeric partners</note>
    </ligand>
</feature>
<evidence type="ECO:0000313" key="11">
    <source>
        <dbReference type="EMBL" id="KNF07146.1"/>
    </source>
</evidence>
<evidence type="ECO:0000256" key="2">
    <source>
        <dbReference type="ARBA" id="ARBA00022598"/>
    </source>
</evidence>
<dbReference type="RefSeq" id="WP_050378808.1">
    <property type="nucleotide sequence ID" value="NZ_LGSS01000023.1"/>
</dbReference>
<dbReference type="GO" id="GO:0005525">
    <property type="term" value="F:GTP binding"/>
    <property type="evidence" value="ECO:0007669"/>
    <property type="project" value="UniProtKB-UniRule"/>
</dbReference>
<keyword evidence="4 8" id="KW-0547">Nucleotide-binding</keyword>
<dbReference type="OrthoDB" id="9807553at2"/>
<organism evidence="11 12">
    <name type="scientific">Gottschalkia purinilytica</name>
    <name type="common">Clostridium purinilyticum</name>
    <dbReference type="NCBI Taxonomy" id="1503"/>
    <lineage>
        <taxon>Bacteria</taxon>
        <taxon>Bacillati</taxon>
        <taxon>Bacillota</taxon>
        <taxon>Tissierellia</taxon>
        <taxon>Tissierellales</taxon>
        <taxon>Gottschalkiaceae</taxon>
        <taxon>Gottschalkia</taxon>
    </lineage>
</organism>
<feature type="binding site" description="in other chain" evidence="8">
    <location>
        <position position="302"/>
    </location>
    <ligand>
        <name>IMP</name>
        <dbReference type="ChEBI" id="CHEBI:58053"/>
        <note>ligand shared between dimeric partners</note>
    </ligand>
</feature>
<keyword evidence="7 8" id="KW-0342">GTP-binding</keyword>
<keyword evidence="12" id="KW-1185">Reference proteome</keyword>
<keyword evidence="5 8" id="KW-0658">Purine biosynthesis</keyword>
<comment type="function">
    <text evidence="8">Plays an important role in the de novo pathway of purine nucleotide biosynthesis. Catalyzes the first committed step in the biosynthesis of AMP from IMP.</text>
</comment>
<comment type="pathway">
    <text evidence="8 10">Purine metabolism; AMP biosynthesis via de novo pathway; AMP from IMP: step 1/2.</text>
</comment>
<dbReference type="Pfam" id="PF00709">
    <property type="entry name" value="Adenylsucc_synt"/>
    <property type="match status" value="1"/>
</dbReference>
<dbReference type="EMBL" id="LGSS01000023">
    <property type="protein sequence ID" value="KNF07146.1"/>
    <property type="molecule type" value="Genomic_DNA"/>
</dbReference>
<keyword evidence="6 8" id="KW-0460">Magnesium</keyword>
<dbReference type="CDD" id="cd03108">
    <property type="entry name" value="AdSS"/>
    <property type="match status" value="1"/>
</dbReference>
<dbReference type="HAMAP" id="MF_00011">
    <property type="entry name" value="Adenylosucc_synth"/>
    <property type="match status" value="1"/>
</dbReference>
<dbReference type="PROSITE" id="PS00513">
    <property type="entry name" value="ADENYLOSUCCIN_SYN_2"/>
    <property type="match status" value="1"/>
</dbReference>
<dbReference type="InterPro" id="IPR027417">
    <property type="entry name" value="P-loop_NTPase"/>
</dbReference>
<keyword evidence="3 8" id="KW-0479">Metal-binding</keyword>
<feature type="binding site" description="in other chain" evidence="8">
    <location>
        <position position="128"/>
    </location>
    <ligand>
        <name>IMP</name>
        <dbReference type="ChEBI" id="CHEBI:58053"/>
        <note>ligand shared between dimeric partners</note>
    </ligand>
</feature>
<evidence type="ECO:0000256" key="3">
    <source>
        <dbReference type="ARBA" id="ARBA00022723"/>
    </source>
</evidence>
<dbReference type="Proteomes" id="UP000037267">
    <property type="component" value="Unassembled WGS sequence"/>
</dbReference>
<feature type="binding site" evidence="8">
    <location>
        <position position="304"/>
    </location>
    <ligand>
        <name>GTP</name>
        <dbReference type="ChEBI" id="CHEBI:37565"/>
    </ligand>
</feature>
<dbReference type="AlphaFoldDB" id="A0A0L0W6N6"/>
<comment type="caution">
    <text evidence="11">The sequence shown here is derived from an EMBL/GenBank/DDBJ whole genome shotgun (WGS) entry which is preliminary data.</text>
</comment>
<reference evidence="12" key="1">
    <citation type="submission" date="2015-07" db="EMBL/GenBank/DDBJ databases">
        <title>Draft genome sequence of the purine-degrading Gottschalkia purinilyticum DSM 1384 (formerly Clostridium purinilyticum).</title>
        <authorList>
            <person name="Poehlein A."/>
            <person name="Schiel-Bengelsdorf B."/>
            <person name="Bengelsdorf F.R."/>
            <person name="Daniel R."/>
            <person name="Duerre P."/>
        </authorList>
    </citation>
    <scope>NUCLEOTIDE SEQUENCE [LARGE SCALE GENOMIC DNA]</scope>
    <source>
        <strain evidence="12">DSM 1384</strain>
    </source>
</reference>
<dbReference type="GO" id="GO:0044208">
    <property type="term" value="P:'de novo' AMP biosynthetic process"/>
    <property type="evidence" value="ECO:0007669"/>
    <property type="project" value="UniProtKB-UniRule"/>
</dbReference>